<sequence>MKTFKNKIIKELNINRSSTDVNEFIDTLNKISIQLKGLTNLGVFAENIEIIQSIALKSIFEKKTLSITTIMEESPRLSLKNDKSPINPWLHDYNKFVQNQEGILFGTVTNHQCDTKMDCDDCEGTGQTDCSNCHGTGECPNCHGTGREVCPECHGEGYWVRNGQINREKLCPHCNGSGDVPCGGKRSLTFIRGGITGQIGKALGVVDFCGGSGSCSKCKGTGKVTCGNCEGTGKVTCKRCEGSGWYQTYMRYEADVEDHIKSYSGNSELSSFIDKAEGKTVYDDVYKCWKNELEVAMDNENKMAAVCLAQLGDSNKQLYENYRIWKSEHEIDLDNDEKPISFKATQIIVPITTIKYTLEDIQYDLSVIGDNNIVIYSSIPKVIKSYKVNWLLKIFNKITYKKRIKTYTILAAYLCGIGNFNLKENIFLKQVPVCLKLSIEQTENYWQELERYKNMSGEELKKKLPKKTSPKLITFIWQIIAIDNDISVNTETFFDSMVLASGISTSEVDKLKKMAIKFSLLSNDQLVKEYIK</sequence>
<evidence type="ECO:0008006" key="3">
    <source>
        <dbReference type="Google" id="ProtNLM"/>
    </source>
</evidence>
<dbReference type="HOGENOM" id="CLU_511591_0_0_10"/>
<proteinExistence type="predicted"/>
<dbReference type="InterPro" id="IPR001305">
    <property type="entry name" value="HSP_DnaJ_Cys-rich_dom"/>
</dbReference>
<dbReference type="Proteomes" id="UP000007995">
    <property type="component" value="Unassembled WGS sequence"/>
</dbReference>
<dbReference type="RefSeq" id="WP_007767405.1">
    <property type="nucleotide sequence ID" value="NZ_AKBZ01000006.1"/>
</dbReference>
<dbReference type="OrthoDB" id="9779889at2"/>
<dbReference type="CDD" id="cd10719">
    <property type="entry name" value="DnaJ_zf"/>
    <property type="match status" value="1"/>
</dbReference>
<dbReference type="SUPFAM" id="SSF48695">
    <property type="entry name" value="Multiheme cytochromes"/>
    <property type="match status" value="1"/>
</dbReference>
<dbReference type="InterPro" id="IPR036280">
    <property type="entry name" value="Multihaem_cyt_sf"/>
</dbReference>
<accession>K5D8R2</accession>
<dbReference type="AlphaFoldDB" id="K5D8R2"/>
<dbReference type="PANTHER" id="PTHR15852">
    <property type="entry name" value="PLASTID TRANSCRIPTIONALLY ACTIVE PROTEIN"/>
    <property type="match status" value="1"/>
</dbReference>
<dbReference type="Gene3D" id="6.20.20.10">
    <property type="match status" value="1"/>
</dbReference>
<gene>
    <name evidence="1" type="ORF">HMPREF1057_04066</name>
</gene>
<dbReference type="GO" id="GO:0031072">
    <property type="term" value="F:heat shock protein binding"/>
    <property type="evidence" value="ECO:0007669"/>
    <property type="project" value="InterPro"/>
</dbReference>
<evidence type="ECO:0000313" key="1">
    <source>
        <dbReference type="EMBL" id="EKJ89313.1"/>
    </source>
</evidence>
<organism evidence="1 2">
    <name type="scientific">Bacteroides finegoldii CL09T03C10</name>
    <dbReference type="NCBI Taxonomy" id="997888"/>
    <lineage>
        <taxon>Bacteria</taxon>
        <taxon>Pseudomonadati</taxon>
        <taxon>Bacteroidota</taxon>
        <taxon>Bacteroidia</taxon>
        <taxon>Bacteroidales</taxon>
        <taxon>Bacteroidaceae</taxon>
        <taxon>Bacteroides</taxon>
    </lineage>
</organism>
<dbReference type="GO" id="GO:0051082">
    <property type="term" value="F:unfolded protein binding"/>
    <property type="evidence" value="ECO:0007669"/>
    <property type="project" value="InterPro"/>
</dbReference>
<dbReference type="PANTHER" id="PTHR15852:SF54">
    <property type="entry name" value="PROTEIN SSUH2 HOMOLOG"/>
    <property type="match status" value="1"/>
</dbReference>
<reference evidence="1 2" key="1">
    <citation type="submission" date="2012-02" db="EMBL/GenBank/DDBJ databases">
        <title>The Genome Sequence of Bacteroides finegoldii CL09T03C10.</title>
        <authorList>
            <consortium name="The Broad Institute Genome Sequencing Platform"/>
            <person name="Earl A."/>
            <person name="Ward D."/>
            <person name="Feldgarden M."/>
            <person name="Gevers D."/>
            <person name="Zitomersky N.L."/>
            <person name="Coyne M.J."/>
            <person name="Comstock L.E."/>
            <person name="Young S.K."/>
            <person name="Zeng Q."/>
            <person name="Gargeya S."/>
            <person name="Fitzgerald M."/>
            <person name="Haas B."/>
            <person name="Abouelleil A."/>
            <person name="Alvarado L."/>
            <person name="Arachchi H.M."/>
            <person name="Berlin A."/>
            <person name="Chapman S.B."/>
            <person name="Gearin G."/>
            <person name="Goldberg J."/>
            <person name="Griggs A."/>
            <person name="Gujja S."/>
            <person name="Hansen M."/>
            <person name="Heiman D."/>
            <person name="Howarth C."/>
            <person name="Larimer J."/>
            <person name="Lui A."/>
            <person name="MacDonald P.J.P."/>
            <person name="McCowen C."/>
            <person name="Montmayeur A."/>
            <person name="Murphy C."/>
            <person name="Neiman D."/>
            <person name="Pearson M."/>
            <person name="Priest M."/>
            <person name="Roberts A."/>
            <person name="Saif S."/>
            <person name="Shea T."/>
            <person name="Sisk P."/>
            <person name="Stolte C."/>
            <person name="Sykes S."/>
            <person name="Wortman J."/>
            <person name="Nusbaum C."/>
            <person name="Birren B."/>
        </authorList>
    </citation>
    <scope>NUCLEOTIDE SEQUENCE [LARGE SCALE GENOMIC DNA]</scope>
    <source>
        <strain evidence="1 2">CL09T03C10</strain>
    </source>
</reference>
<dbReference type="EMBL" id="AGXW01000014">
    <property type="protein sequence ID" value="EKJ89313.1"/>
    <property type="molecule type" value="Genomic_DNA"/>
</dbReference>
<evidence type="ECO:0000313" key="2">
    <source>
        <dbReference type="Proteomes" id="UP000007995"/>
    </source>
</evidence>
<protein>
    <recommendedName>
        <fullName evidence="3">CR-type domain-containing protein</fullName>
    </recommendedName>
</protein>
<comment type="caution">
    <text evidence="1">The sequence shown here is derived from an EMBL/GenBank/DDBJ whole genome shotgun (WGS) entry which is preliminary data.</text>
</comment>
<name>K5D8R2_9BACE</name>